<protein>
    <submittedName>
        <fullName evidence="5">Uncharacterized protein</fullName>
    </submittedName>
</protein>
<dbReference type="HAMAP" id="MF_00511">
    <property type="entry name" value="Ribosomal_eS17"/>
    <property type="match status" value="1"/>
</dbReference>
<organism evidence="4 5">
    <name type="scientific">Acrobeloides nanus</name>
    <dbReference type="NCBI Taxonomy" id="290746"/>
    <lineage>
        <taxon>Eukaryota</taxon>
        <taxon>Metazoa</taxon>
        <taxon>Ecdysozoa</taxon>
        <taxon>Nematoda</taxon>
        <taxon>Chromadorea</taxon>
        <taxon>Rhabditida</taxon>
        <taxon>Tylenchina</taxon>
        <taxon>Cephalobomorpha</taxon>
        <taxon>Cephaloboidea</taxon>
        <taxon>Cephalobidae</taxon>
        <taxon>Acrobeloides</taxon>
    </lineage>
</organism>
<dbReference type="Gene3D" id="1.10.60.20">
    <property type="entry name" value="Ribosomal protein S17e-like"/>
    <property type="match status" value="1"/>
</dbReference>
<dbReference type="InterPro" id="IPR036401">
    <property type="entry name" value="Ribosomal_eS17_sf"/>
</dbReference>
<dbReference type="GO" id="GO:0003735">
    <property type="term" value="F:structural constituent of ribosome"/>
    <property type="evidence" value="ECO:0007669"/>
    <property type="project" value="InterPro"/>
</dbReference>
<evidence type="ECO:0000256" key="2">
    <source>
        <dbReference type="ARBA" id="ARBA00022980"/>
    </source>
</evidence>
<comment type="similarity">
    <text evidence="1">Belongs to the eukaryotic ribosomal protein eS17 family.</text>
</comment>
<dbReference type="InterPro" id="IPR001210">
    <property type="entry name" value="Ribosomal_eS17"/>
</dbReference>
<keyword evidence="4" id="KW-1185">Reference proteome</keyword>
<dbReference type="AlphaFoldDB" id="A0A914CLC8"/>
<sequence length="226" mass="26119">MSRVRTKTVKKAAKAVINEYETKLSKHDFQTNKQVVQEFINRKFHVENIDAKGNKILKEYTKGFKSGPQSKKLRNKIAGLITHYMRRNDLIDKGVLENGREVKGIKLAVREEQRERRENYQPEVSELDPSQNQEIHIDEDTALMLAHIGFEREDKTKNIPVLHAVVKGDENKRTIPMVQTDTALMLAHIGFEREDKTKNIPVLHAVVKGDENKRTIPMVQTRESKK</sequence>
<evidence type="ECO:0000256" key="3">
    <source>
        <dbReference type="ARBA" id="ARBA00023274"/>
    </source>
</evidence>
<dbReference type="PANTHER" id="PTHR10732">
    <property type="entry name" value="40S RIBOSOMAL PROTEIN S17"/>
    <property type="match status" value="1"/>
</dbReference>
<evidence type="ECO:0000313" key="5">
    <source>
        <dbReference type="WBParaSite" id="ACRNAN_scaffold1158.g26381.t1"/>
    </source>
</evidence>
<dbReference type="GO" id="GO:1990904">
    <property type="term" value="C:ribonucleoprotein complex"/>
    <property type="evidence" value="ECO:0007669"/>
    <property type="project" value="UniProtKB-KW"/>
</dbReference>
<evidence type="ECO:0000313" key="4">
    <source>
        <dbReference type="Proteomes" id="UP000887540"/>
    </source>
</evidence>
<keyword evidence="2" id="KW-0689">Ribosomal protein</keyword>
<name>A0A914CLC8_9BILA</name>
<proteinExistence type="inferred from homology"/>
<dbReference type="WBParaSite" id="ACRNAN_scaffold1158.g26381.t1">
    <property type="protein sequence ID" value="ACRNAN_scaffold1158.g26381.t1"/>
    <property type="gene ID" value="ACRNAN_scaffold1158.g26381"/>
</dbReference>
<dbReference type="Proteomes" id="UP000887540">
    <property type="component" value="Unplaced"/>
</dbReference>
<reference evidence="5" key="1">
    <citation type="submission" date="2022-11" db="UniProtKB">
        <authorList>
            <consortium name="WormBaseParasite"/>
        </authorList>
    </citation>
    <scope>IDENTIFICATION</scope>
</reference>
<accession>A0A914CLC8</accession>
<dbReference type="GO" id="GO:0005840">
    <property type="term" value="C:ribosome"/>
    <property type="evidence" value="ECO:0007669"/>
    <property type="project" value="UniProtKB-KW"/>
</dbReference>
<keyword evidence="3" id="KW-0687">Ribonucleoprotein</keyword>
<dbReference type="PANTHER" id="PTHR10732:SF0">
    <property type="entry name" value="40S RIBOSOMAL PROTEIN S17"/>
    <property type="match status" value="1"/>
</dbReference>
<dbReference type="GO" id="GO:0006412">
    <property type="term" value="P:translation"/>
    <property type="evidence" value="ECO:0007669"/>
    <property type="project" value="InterPro"/>
</dbReference>
<dbReference type="Pfam" id="PF00833">
    <property type="entry name" value="Ribosomal_S17e"/>
    <property type="match status" value="2"/>
</dbReference>
<dbReference type="SUPFAM" id="SSF116820">
    <property type="entry name" value="Rps17e-like"/>
    <property type="match status" value="1"/>
</dbReference>
<evidence type="ECO:0000256" key="1">
    <source>
        <dbReference type="ARBA" id="ARBA00010444"/>
    </source>
</evidence>